<gene>
    <name evidence="1" type="ORF">EFA69_00030</name>
</gene>
<organism evidence="1 2">
    <name type="scientific">Rufibacter immobilis</name>
    <dbReference type="NCBI Taxonomy" id="1348778"/>
    <lineage>
        <taxon>Bacteria</taxon>
        <taxon>Pseudomonadati</taxon>
        <taxon>Bacteroidota</taxon>
        <taxon>Cytophagia</taxon>
        <taxon>Cytophagales</taxon>
        <taxon>Hymenobacteraceae</taxon>
        <taxon>Rufibacter</taxon>
    </lineage>
</organism>
<protein>
    <submittedName>
        <fullName evidence="1">Uncharacterized protein</fullName>
    </submittedName>
</protein>
<sequence>MLLPGHFVKASAVTRQRLLFYFKIPLSLLIEMKPGHYIQRNWRLLCTSIALLLVLTVNHRALPAYASALPVERTEVKKQGRDADSSVVKQKVSFEATTSYVDFQAAEPTLFPHFTLVPPAPQENTPPVEAAYWTYYLQQLATLAISPNAP</sequence>
<reference evidence="1 2" key="1">
    <citation type="submission" date="2018-11" db="EMBL/GenBank/DDBJ databases">
        <title>Rufibacter latericius sp. nov., isolated from water in Baiyang Lake.</title>
        <authorList>
            <person name="Yang Y."/>
        </authorList>
    </citation>
    <scope>NUCLEOTIDE SEQUENCE [LARGE SCALE GENOMIC DNA]</scope>
    <source>
        <strain evidence="1 2">MCC P1</strain>
    </source>
</reference>
<dbReference type="EMBL" id="RJJE01000001">
    <property type="protein sequence ID" value="RNI32849.1"/>
    <property type="molecule type" value="Genomic_DNA"/>
</dbReference>
<evidence type="ECO:0000313" key="1">
    <source>
        <dbReference type="EMBL" id="RNI32849.1"/>
    </source>
</evidence>
<dbReference type="AlphaFoldDB" id="A0A3M9N527"/>
<evidence type="ECO:0000313" key="2">
    <source>
        <dbReference type="Proteomes" id="UP000271010"/>
    </source>
</evidence>
<keyword evidence="2" id="KW-1185">Reference proteome</keyword>
<comment type="caution">
    <text evidence="1">The sequence shown here is derived from an EMBL/GenBank/DDBJ whole genome shotgun (WGS) entry which is preliminary data.</text>
</comment>
<dbReference type="Proteomes" id="UP000271010">
    <property type="component" value="Unassembled WGS sequence"/>
</dbReference>
<name>A0A3M9N527_9BACT</name>
<accession>A0A3M9N527</accession>
<proteinExistence type="predicted"/>